<feature type="binding site" evidence="6">
    <location>
        <begin position="7"/>
        <end position="14"/>
    </location>
    <ligand>
        <name>substrate</name>
    </ligand>
</feature>
<dbReference type="OrthoDB" id="9782128at2"/>
<evidence type="ECO:0000256" key="4">
    <source>
        <dbReference type="ARBA" id="ARBA00023235"/>
    </source>
</evidence>
<evidence type="ECO:0000256" key="5">
    <source>
        <dbReference type="PIRSR" id="PIRSR613078-1"/>
    </source>
</evidence>
<dbReference type="EMBL" id="AJAQ01000046">
    <property type="protein sequence ID" value="EOH87869.1"/>
    <property type="molecule type" value="Genomic_DNA"/>
</dbReference>
<dbReference type="SMART" id="SM00855">
    <property type="entry name" value="PGAM"/>
    <property type="match status" value="1"/>
</dbReference>
<feature type="binding site" evidence="6">
    <location>
        <position position="58"/>
    </location>
    <ligand>
        <name>substrate</name>
    </ligand>
</feature>
<dbReference type="InterPro" id="IPR013078">
    <property type="entry name" value="His_Pase_superF_clade-1"/>
</dbReference>
<keyword evidence="3" id="KW-0324">Glycolysis</keyword>
<dbReference type="InterPro" id="IPR029033">
    <property type="entry name" value="His_PPase_superfam"/>
</dbReference>
<evidence type="ECO:0000313" key="8">
    <source>
        <dbReference type="Proteomes" id="UP000013782"/>
    </source>
</evidence>
<dbReference type="AlphaFoldDB" id="R2SI44"/>
<name>R2SI44_9ENTE</name>
<comment type="similarity">
    <text evidence="1">Belongs to the phosphoglycerate mutase family. BPG-dependent PGAM subfamily.</text>
</comment>
<feature type="active site" description="Tele-phosphohistidine intermediate" evidence="5">
    <location>
        <position position="8"/>
    </location>
</feature>
<dbReference type="GO" id="GO:0006096">
    <property type="term" value="P:glycolytic process"/>
    <property type="evidence" value="ECO:0007669"/>
    <property type="project" value="UniProtKB-KW"/>
</dbReference>
<protein>
    <recommendedName>
        <fullName evidence="2">phosphoglycerate mutase (2,3-diphosphoglycerate-dependent)</fullName>
        <ecNumber evidence="2">5.4.2.11</ecNumber>
    </recommendedName>
</protein>
<gene>
    <name evidence="7" type="ORF">UAU_04724</name>
</gene>
<dbReference type="HOGENOM" id="CLU_033323_9_0_9"/>
<dbReference type="CDD" id="cd07067">
    <property type="entry name" value="HP_PGM_like"/>
    <property type="match status" value="1"/>
</dbReference>
<dbReference type="eggNOG" id="COG0406">
    <property type="taxonomic scope" value="Bacteria"/>
</dbReference>
<comment type="caution">
    <text evidence="7">The sequence shown here is derived from an EMBL/GenBank/DDBJ whole genome shotgun (WGS) entry which is preliminary data.</text>
</comment>
<feature type="active site" description="Proton donor/acceptor" evidence="5">
    <location>
        <position position="84"/>
    </location>
</feature>
<keyword evidence="4" id="KW-0413">Isomerase</keyword>
<dbReference type="RefSeq" id="WP_010759659.1">
    <property type="nucleotide sequence ID" value="NZ_ASWD01000003.1"/>
</dbReference>
<dbReference type="GO" id="GO:0004619">
    <property type="term" value="F:phosphoglycerate mutase activity"/>
    <property type="evidence" value="ECO:0007669"/>
    <property type="project" value="UniProtKB-EC"/>
</dbReference>
<dbReference type="Gene3D" id="3.40.50.1240">
    <property type="entry name" value="Phosphoglycerate mutase-like"/>
    <property type="match status" value="1"/>
</dbReference>
<dbReference type="PATRIC" id="fig|1158607.3.peg.4709"/>
<proteinExistence type="inferred from homology"/>
<keyword evidence="8" id="KW-1185">Reference proteome</keyword>
<evidence type="ECO:0000256" key="2">
    <source>
        <dbReference type="ARBA" id="ARBA00012028"/>
    </source>
</evidence>
<evidence type="ECO:0000256" key="6">
    <source>
        <dbReference type="PIRSR" id="PIRSR613078-2"/>
    </source>
</evidence>
<accession>R2SI44</accession>
<dbReference type="SUPFAM" id="SSF53254">
    <property type="entry name" value="Phosphoglycerate mutase-like"/>
    <property type="match status" value="1"/>
</dbReference>
<evidence type="ECO:0000256" key="3">
    <source>
        <dbReference type="ARBA" id="ARBA00023152"/>
    </source>
</evidence>
<evidence type="ECO:0000313" key="7">
    <source>
        <dbReference type="EMBL" id="EOH87869.1"/>
    </source>
</evidence>
<evidence type="ECO:0000256" key="1">
    <source>
        <dbReference type="ARBA" id="ARBA00006717"/>
    </source>
</evidence>
<dbReference type="STRING" id="160454.RV10_GL000115"/>
<dbReference type="PANTHER" id="PTHR11931">
    <property type="entry name" value="PHOSPHOGLYCERATE MUTASE"/>
    <property type="match status" value="1"/>
</dbReference>
<reference evidence="7 8" key="1">
    <citation type="submission" date="2013-02" db="EMBL/GenBank/DDBJ databases">
        <title>The Genome Sequence of Enterococcus pallens BAA-351.</title>
        <authorList>
            <consortium name="The Broad Institute Genome Sequencing Platform"/>
            <consortium name="The Broad Institute Genome Sequencing Center for Infectious Disease"/>
            <person name="Earl A.M."/>
            <person name="Gilmore M.S."/>
            <person name="Lebreton F."/>
            <person name="Walker B."/>
            <person name="Young S.K."/>
            <person name="Zeng Q."/>
            <person name="Gargeya S."/>
            <person name="Fitzgerald M."/>
            <person name="Haas B."/>
            <person name="Abouelleil A."/>
            <person name="Alvarado L."/>
            <person name="Arachchi H.M."/>
            <person name="Berlin A.M."/>
            <person name="Chapman S.B."/>
            <person name="Dewar J."/>
            <person name="Goldberg J."/>
            <person name="Griggs A."/>
            <person name="Gujja S."/>
            <person name="Hansen M."/>
            <person name="Howarth C."/>
            <person name="Imamovic A."/>
            <person name="Larimer J."/>
            <person name="McCowan C."/>
            <person name="Murphy C."/>
            <person name="Neiman D."/>
            <person name="Pearson M."/>
            <person name="Priest M."/>
            <person name="Roberts A."/>
            <person name="Saif S."/>
            <person name="Shea T."/>
            <person name="Sisk P."/>
            <person name="Sykes S."/>
            <person name="Wortman J."/>
            <person name="Nusbaum C."/>
            <person name="Birren B."/>
        </authorList>
    </citation>
    <scope>NUCLEOTIDE SEQUENCE [LARGE SCALE GENOMIC DNA]</scope>
    <source>
        <strain evidence="7 8">ATCC BAA-351</strain>
    </source>
</reference>
<dbReference type="EC" id="5.4.2.11" evidence="2"/>
<dbReference type="InterPro" id="IPR005952">
    <property type="entry name" value="Phosphogly_mut1"/>
</dbReference>
<organism evidence="7 8">
    <name type="scientific">Enterococcus pallens ATCC BAA-351</name>
    <dbReference type="NCBI Taxonomy" id="1158607"/>
    <lineage>
        <taxon>Bacteria</taxon>
        <taxon>Bacillati</taxon>
        <taxon>Bacillota</taxon>
        <taxon>Bacilli</taxon>
        <taxon>Lactobacillales</taxon>
        <taxon>Enterococcaceae</taxon>
        <taxon>Enterococcus</taxon>
    </lineage>
</organism>
<dbReference type="Proteomes" id="UP000013782">
    <property type="component" value="Unassembled WGS sequence"/>
</dbReference>
<sequence length="218" mass="24490">MKLYFTRHGKTQWNQEKKFQGMMGDSPLLAESFQAIETLGETLKDIPFEKIYSSSSRRAYLTAEGIKNRLSHPVEIIQSDDLRELGLGALEGQSIAKMYEKYGENMNHLRHRLDIYDPTPFGGEAINKMLSRTTGLVREAVAKAEEGPLLFVGHGASLTAAIQSLAGKPKAELRSMGGLYNNSLTILETTENDQPYRLLEWNNVDFLEQINQQPDAIL</sequence>
<dbReference type="Pfam" id="PF00300">
    <property type="entry name" value="His_Phos_1"/>
    <property type="match status" value="1"/>
</dbReference>